<dbReference type="SUPFAM" id="SSF56300">
    <property type="entry name" value="Metallo-dependent phosphatases"/>
    <property type="match status" value="1"/>
</dbReference>
<dbReference type="PROSITE" id="PS51257">
    <property type="entry name" value="PROKAR_LIPOPROTEIN"/>
    <property type="match status" value="1"/>
</dbReference>
<dbReference type="Gene3D" id="3.60.21.10">
    <property type="match status" value="1"/>
</dbReference>
<evidence type="ECO:0000256" key="2">
    <source>
        <dbReference type="ARBA" id="ARBA00022729"/>
    </source>
</evidence>
<reference evidence="4 5" key="1">
    <citation type="submission" date="2019-03" db="EMBL/GenBank/DDBJ databases">
        <title>Genomic Encyclopedia of Type Strains, Phase IV (KMG-IV): sequencing the most valuable type-strain genomes for metagenomic binning, comparative biology and taxonomic classification.</title>
        <authorList>
            <person name="Goeker M."/>
        </authorList>
    </citation>
    <scope>NUCLEOTIDE SEQUENCE [LARGE SCALE GENOMIC DNA]</scope>
    <source>
        <strain evidence="4 5">DSM 24629</strain>
    </source>
</reference>
<keyword evidence="5" id="KW-1185">Reference proteome</keyword>
<dbReference type="InterPro" id="IPR052169">
    <property type="entry name" value="CW_Biosynth-Accessory"/>
</dbReference>
<gene>
    <name evidence="4" type="ORF">EDC18_101347</name>
</gene>
<dbReference type="SMART" id="SM00854">
    <property type="entry name" value="PGA_cap"/>
    <property type="match status" value="1"/>
</dbReference>
<dbReference type="InterPro" id="IPR019079">
    <property type="entry name" value="Capsule_synth_CapA"/>
</dbReference>
<evidence type="ECO:0000259" key="3">
    <source>
        <dbReference type="SMART" id="SM00854"/>
    </source>
</evidence>
<evidence type="ECO:0000256" key="1">
    <source>
        <dbReference type="ARBA" id="ARBA00005662"/>
    </source>
</evidence>
<feature type="domain" description="Capsule synthesis protein CapA" evidence="3">
    <location>
        <begin position="64"/>
        <end position="331"/>
    </location>
</feature>
<organism evidence="4 5">
    <name type="scientific">Natranaerovirga pectinivora</name>
    <dbReference type="NCBI Taxonomy" id="682400"/>
    <lineage>
        <taxon>Bacteria</taxon>
        <taxon>Bacillati</taxon>
        <taxon>Bacillota</taxon>
        <taxon>Clostridia</taxon>
        <taxon>Lachnospirales</taxon>
        <taxon>Natranaerovirgaceae</taxon>
        <taxon>Natranaerovirga</taxon>
    </lineage>
</organism>
<dbReference type="InterPro" id="IPR012640">
    <property type="entry name" value="Membr_lipoprot_lipid_attach_CS"/>
</dbReference>
<comment type="similarity">
    <text evidence="1">Belongs to the CapA family.</text>
</comment>
<evidence type="ECO:0000313" key="5">
    <source>
        <dbReference type="Proteomes" id="UP000294902"/>
    </source>
</evidence>
<keyword evidence="2" id="KW-0732">Signal</keyword>
<proteinExistence type="inferred from homology"/>
<dbReference type="EMBL" id="SMAL01000001">
    <property type="protein sequence ID" value="TCT17051.1"/>
    <property type="molecule type" value="Genomic_DNA"/>
</dbReference>
<accession>A0A4R3MPA1</accession>
<dbReference type="InterPro" id="IPR029052">
    <property type="entry name" value="Metallo-depent_PP-like"/>
</dbReference>
<name>A0A4R3MPA1_9FIRM</name>
<dbReference type="Pfam" id="PF08139">
    <property type="entry name" value="LPAM_1"/>
    <property type="match status" value="1"/>
</dbReference>
<dbReference type="Proteomes" id="UP000294902">
    <property type="component" value="Unassembled WGS sequence"/>
</dbReference>
<comment type="caution">
    <text evidence="4">The sequence shown here is derived from an EMBL/GenBank/DDBJ whole genome shotgun (WGS) entry which is preliminary data.</text>
</comment>
<protein>
    <submittedName>
        <fullName evidence="4">Poly-gamma-glutamate synthesis protein (Capsule biosynthesis protein)</fullName>
    </submittedName>
</protein>
<dbReference type="RefSeq" id="WP_165878422.1">
    <property type="nucleotide sequence ID" value="NZ_SMAL01000001.1"/>
</dbReference>
<evidence type="ECO:0000313" key="4">
    <source>
        <dbReference type="EMBL" id="TCT17051.1"/>
    </source>
</evidence>
<sequence>MKKSIVLLGIILILSGCSNKTDSIQTIQLTNTTTPQSIVFNKDVEEEDLSFDRIPDSELIKEVTISAVGDIMVHQWQITRAYNEKTDEFDFSDAFKHIAPYLQRADLTVGNLETTFGGKDNGIRMANSFYFRGYTGYPCFNTPEILAYNLKDAGFDLLSTANNHSLDSRAIGVINTLDFLDDAGLEYVGTHRNQEEKETIKIKEINDITFGFGAYTYGTNGLVVPADRPYLVNTLDMYNPVKIAQMIEDIKVMSPLVDFVVVFIHFGNEYFDHPNDHQRRIVDQLFEAGADVILGSHPHVLQPIEIRQIKDGEEERTGVVIYSLGNFISSQRYSTNRPKDTDIGMIFDIHFEKIYNDKPTISGISIIPTMTHWNSEAVSVIPVNEVYENLDATDIKLSNFERERLKYSYTNSFKHLISYLNDITYHYEDYIYTININE</sequence>
<dbReference type="AlphaFoldDB" id="A0A4R3MPA1"/>
<dbReference type="Pfam" id="PF09587">
    <property type="entry name" value="PGA_cap"/>
    <property type="match status" value="1"/>
</dbReference>
<dbReference type="PANTHER" id="PTHR33393:SF12">
    <property type="entry name" value="CAPSULE BIOSYNTHESIS PROTEIN CAPA"/>
    <property type="match status" value="1"/>
</dbReference>
<dbReference type="PANTHER" id="PTHR33393">
    <property type="entry name" value="POLYGLUTAMINE SYNTHESIS ACCESSORY PROTEIN RV0574C-RELATED"/>
    <property type="match status" value="1"/>
</dbReference>
<dbReference type="CDD" id="cd07381">
    <property type="entry name" value="MPP_CapA"/>
    <property type="match status" value="1"/>
</dbReference>